<protein>
    <submittedName>
        <fullName evidence="1">Uncharacterized protein</fullName>
    </submittedName>
</protein>
<evidence type="ECO:0000313" key="1">
    <source>
        <dbReference type="EMBL" id="CAA9442102.1"/>
    </source>
</evidence>
<dbReference type="AlphaFoldDB" id="A0A6J4QN21"/>
<reference evidence="1" key="1">
    <citation type="submission" date="2020-02" db="EMBL/GenBank/DDBJ databases">
        <authorList>
            <person name="Meier V. D."/>
        </authorList>
    </citation>
    <scope>NUCLEOTIDE SEQUENCE</scope>
    <source>
        <strain evidence="1">AVDCRST_MAG02</strain>
    </source>
</reference>
<name>A0A6J4QN21_9ACTN</name>
<accession>A0A6J4QN21</accession>
<gene>
    <name evidence="1" type="ORF">AVDCRST_MAG02-164</name>
</gene>
<organism evidence="1">
    <name type="scientific">uncultured Rubrobacteraceae bacterium</name>
    <dbReference type="NCBI Taxonomy" id="349277"/>
    <lineage>
        <taxon>Bacteria</taxon>
        <taxon>Bacillati</taxon>
        <taxon>Actinomycetota</taxon>
        <taxon>Rubrobacteria</taxon>
        <taxon>Rubrobacterales</taxon>
        <taxon>Rubrobacteraceae</taxon>
        <taxon>environmental samples</taxon>
    </lineage>
</organism>
<proteinExistence type="predicted"/>
<sequence length="185" mass="21476">MTIDTYGMKFAKLYRRWIGHDLADHGPDLGSFRPGFYEGLRREDEPVVWGFIEENYLLRYRDFLRIEFEWSADGLWRIPFPGSVGIGEYRSPADYGMPGPLAARLHAWQANLDTRDPTAEPEDEDFDYEASDAEGLEIAKQVKLFLGDDYYVDYYVEFRPFREIVLREGGAVELEVPAFITDLAR</sequence>
<dbReference type="EMBL" id="CADCVH010000001">
    <property type="protein sequence ID" value="CAA9442102.1"/>
    <property type="molecule type" value="Genomic_DNA"/>
</dbReference>